<proteinExistence type="inferred from homology"/>
<dbReference type="InterPro" id="IPR008283">
    <property type="entry name" value="Peptidase_M17_N"/>
</dbReference>
<evidence type="ECO:0000256" key="8">
    <source>
        <dbReference type="ARBA" id="ARBA00050061"/>
    </source>
</evidence>
<gene>
    <name evidence="10" type="ORF">GA0070620_3744</name>
</gene>
<comment type="similarity">
    <text evidence="1">Belongs to the peptidase M17 family.</text>
</comment>
<dbReference type="AlphaFoldDB" id="A0A1C3N6L8"/>
<dbReference type="PROSITE" id="PS00631">
    <property type="entry name" value="CYTOSOL_AP"/>
    <property type="match status" value="1"/>
</dbReference>
<evidence type="ECO:0000256" key="3">
    <source>
        <dbReference type="ARBA" id="ARBA00022670"/>
    </source>
</evidence>
<dbReference type="CDD" id="cd00433">
    <property type="entry name" value="Peptidase_M17"/>
    <property type="match status" value="1"/>
</dbReference>
<dbReference type="PANTHER" id="PTHR11963:SF23">
    <property type="entry name" value="CYTOSOL AMINOPEPTIDASE"/>
    <property type="match status" value="1"/>
</dbReference>
<dbReference type="SUPFAM" id="SSF52949">
    <property type="entry name" value="Macro domain-like"/>
    <property type="match status" value="1"/>
</dbReference>
<dbReference type="Pfam" id="PF02789">
    <property type="entry name" value="Peptidase_M17_N"/>
    <property type="match status" value="1"/>
</dbReference>
<name>A0A1C3N6L8_9ACTN</name>
<dbReference type="Gene3D" id="3.40.220.10">
    <property type="entry name" value="Leucine Aminopeptidase, subunit E, domain 1"/>
    <property type="match status" value="1"/>
</dbReference>
<evidence type="ECO:0000256" key="4">
    <source>
        <dbReference type="ARBA" id="ARBA00022801"/>
    </source>
</evidence>
<dbReference type="OrthoDB" id="9809354at2"/>
<reference evidence="11" key="1">
    <citation type="submission" date="2016-06" db="EMBL/GenBank/DDBJ databases">
        <authorList>
            <person name="Varghese N."/>
        </authorList>
    </citation>
    <scope>NUCLEOTIDE SEQUENCE [LARGE SCALE GENOMIC DNA]</scope>
    <source>
        <strain evidence="11">DSM 45344</strain>
    </source>
</reference>
<dbReference type="Proteomes" id="UP000199393">
    <property type="component" value="Chromosome I"/>
</dbReference>
<dbReference type="EMBL" id="LT598496">
    <property type="protein sequence ID" value="SBV28210.1"/>
    <property type="molecule type" value="Genomic_DNA"/>
</dbReference>
<evidence type="ECO:0000256" key="2">
    <source>
        <dbReference type="ARBA" id="ARBA00022438"/>
    </source>
</evidence>
<dbReference type="PANTHER" id="PTHR11963">
    <property type="entry name" value="LEUCINE AMINOPEPTIDASE-RELATED"/>
    <property type="match status" value="1"/>
</dbReference>
<evidence type="ECO:0000256" key="6">
    <source>
        <dbReference type="ARBA" id="ARBA00049972"/>
    </source>
</evidence>
<dbReference type="InterPro" id="IPR043472">
    <property type="entry name" value="Macro_dom-like"/>
</dbReference>
<protein>
    <recommendedName>
        <fullName evidence="7">Probable cytosol aminopeptidase</fullName>
    </recommendedName>
    <alternativeName>
        <fullName evidence="8">Leucine aminopeptidase</fullName>
    </alternativeName>
    <alternativeName>
        <fullName evidence="5">Leucyl aminopeptidase</fullName>
    </alternativeName>
</protein>
<accession>A0A1C3N6L8</accession>
<sequence>MLAIRLVTEPERLDTLVLPVRPAGTETGDDAPAVPLAAAVTLPDGVADEATALAPAARLTGRAGETRTQLRPGRTPGVLVLFGVGAGDEADWRRAGAALARAATDETHITIALPGDVTTAAVRGLTEGLLLASYRFRLTEAGPTPALAGVDLLVADPDAHLSVVETARTTARLTRWARDLTNTPSSVKNPEWFAGQVAEQAADVPDLHLRVREPAALAAEGFGGILAVGGGSASGPRLVELDWHPAGATTHVVLVGKGITFDTGGISIKPVPAMKLMRKDMAGAAAVVAAALGAAALRLPVRVTTLAPLAENMVSGSAFRPGDIVRHYGGVTSETTNSDAEGRLVLADALAYAVQELQPDLLVDLATLTGANAVALGKRTGALYSENDQLAADLLAAVEAAGESAWRMPLPADYVEYLGSDLADLYSAPTQGAGSVVAALYLREFTGELRDRWVHVDMSAPSWADGDDAELTRGATGWGVRSLLRWLTTLG</sequence>
<keyword evidence="11" id="KW-1185">Reference proteome</keyword>
<dbReference type="InterPro" id="IPR011356">
    <property type="entry name" value="Leucine_aapep/pepB"/>
</dbReference>
<keyword evidence="4" id="KW-0378">Hydrolase</keyword>
<dbReference type="GO" id="GO:0006508">
    <property type="term" value="P:proteolysis"/>
    <property type="evidence" value="ECO:0007669"/>
    <property type="project" value="UniProtKB-KW"/>
</dbReference>
<dbReference type="RefSeq" id="WP_091592631.1">
    <property type="nucleotide sequence ID" value="NZ_JBHRWG010000004.1"/>
</dbReference>
<evidence type="ECO:0000256" key="7">
    <source>
        <dbReference type="ARBA" id="ARBA00050021"/>
    </source>
</evidence>
<feature type="domain" description="Cytosol aminopeptidase" evidence="9">
    <location>
        <begin position="337"/>
        <end position="344"/>
    </location>
</feature>
<dbReference type="Pfam" id="PF00883">
    <property type="entry name" value="Peptidase_M17"/>
    <property type="match status" value="1"/>
</dbReference>
<dbReference type="GO" id="GO:0070006">
    <property type="term" value="F:metalloaminopeptidase activity"/>
    <property type="evidence" value="ECO:0007669"/>
    <property type="project" value="InterPro"/>
</dbReference>
<keyword evidence="3" id="KW-0645">Protease</keyword>
<keyword evidence="2 10" id="KW-0031">Aminopeptidase</keyword>
<evidence type="ECO:0000256" key="5">
    <source>
        <dbReference type="ARBA" id="ARBA00033172"/>
    </source>
</evidence>
<evidence type="ECO:0000313" key="10">
    <source>
        <dbReference type="EMBL" id="SBV28210.1"/>
    </source>
</evidence>
<dbReference type="InterPro" id="IPR000819">
    <property type="entry name" value="Peptidase_M17_C"/>
</dbReference>
<dbReference type="PRINTS" id="PR00481">
    <property type="entry name" value="LAMNOPPTDASE"/>
</dbReference>
<dbReference type="SUPFAM" id="SSF53187">
    <property type="entry name" value="Zn-dependent exopeptidases"/>
    <property type="match status" value="1"/>
</dbReference>
<evidence type="ECO:0000256" key="1">
    <source>
        <dbReference type="ARBA" id="ARBA00009528"/>
    </source>
</evidence>
<comment type="function">
    <text evidence="6">Presumably involved in the processing and regular turnover of intracellular proteins. Catalyzes the removal of unsubstituted N-terminal amino acids from various peptides.</text>
</comment>
<evidence type="ECO:0000259" key="9">
    <source>
        <dbReference type="PROSITE" id="PS00631"/>
    </source>
</evidence>
<organism evidence="10 11">
    <name type="scientific">Micromonospora krabiensis</name>
    <dbReference type="NCBI Taxonomy" id="307121"/>
    <lineage>
        <taxon>Bacteria</taxon>
        <taxon>Bacillati</taxon>
        <taxon>Actinomycetota</taxon>
        <taxon>Actinomycetes</taxon>
        <taxon>Micromonosporales</taxon>
        <taxon>Micromonosporaceae</taxon>
        <taxon>Micromonospora</taxon>
    </lineage>
</organism>
<evidence type="ECO:0000313" key="11">
    <source>
        <dbReference type="Proteomes" id="UP000199393"/>
    </source>
</evidence>
<dbReference type="GO" id="GO:0030145">
    <property type="term" value="F:manganese ion binding"/>
    <property type="evidence" value="ECO:0007669"/>
    <property type="project" value="InterPro"/>
</dbReference>
<dbReference type="PATRIC" id="fig|307121.4.peg.3817"/>
<dbReference type="Gene3D" id="3.40.630.10">
    <property type="entry name" value="Zn peptidases"/>
    <property type="match status" value="1"/>
</dbReference>
<dbReference type="STRING" id="307121.GA0070620_3744"/>
<dbReference type="GO" id="GO:0005737">
    <property type="term" value="C:cytoplasm"/>
    <property type="evidence" value="ECO:0007669"/>
    <property type="project" value="InterPro"/>
</dbReference>